<dbReference type="SUPFAM" id="SSF48452">
    <property type="entry name" value="TPR-like"/>
    <property type="match status" value="1"/>
</dbReference>
<dbReference type="RefSeq" id="WP_209661827.1">
    <property type="nucleotide sequence ID" value="NZ_JAGGLI010000039.1"/>
</dbReference>
<dbReference type="EMBL" id="JAGGLI010000039">
    <property type="protein sequence ID" value="MBP2028769.1"/>
    <property type="molecule type" value="Genomic_DNA"/>
</dbReference>
<dbReference type="InterPro" id="IPR011990">
    <property type="entry name" value="TPR-like_helical_dom_sf"/>
</dbReference>
<protein>
    <recommendedName>
        <fullName evidence="3">Tetratricopeptide repeat protein</fullName>
    </recommendedName>
</protein>
<proteinExistence type="predicted"/>
<organism evidence="1 2">
    <name type="scientific">Acetoanaerobium pronyense</name>
    <dbReference type="NCBI Taxonomy" id="1482736"/>
    <lineage>
        <taxon>Bacteria</taxon>
        <taxon>Bacillati</taxon>
        <taxon>Bacillota</taxon>
        <taxon>Clostridia</taxon>
        <taxon>Peptostreptococcales</taxon>
        <taxon>Filifactoraceae</taxon>
        <taxon>Acetoanaerobium</taxon>
    </lineage>
</organism>
<name>A0ABS4KLV6_9FIRM</name>
<reference evidence="1 2" key="1">
    <citation type="submission" date="2021-03" db="EMBL/GenBank/DDBJ databases">
        <title>Genomic Encyclopedia of Type Strains, Phase IV (KMG-IV): sequencing the most valuable type-strain genomes for metagenomic binning, comparative biology and taxonomic classification.</title>
        <authorList>
            <person name="Goeker M."/>
        </authorList>
    </citation>
    <scope>NUCLEOTIDE SEQUENCE [LARGE SCALE GENOMIC DNA]</scope>
    <source>
        <strain evidence="1 2">DSM 27512</strain>
    </source>
</reference>
<accession>A0ABS4KLV6</accession>
<evidence type="ECO:0000313" key="2">
    <source>
        <dbReference type="Proteomes" id="UP001314903"/>
    </source>
</evidence>
<dbReference type="Proteomes" id="UP001314903">
    <property type="component" value="Unassembled WGS sequence"/>
</dbReference>
<keyword evidence="2" id="KW-1185">Reference proteome</keyword>
<comment type="caution">
    <text evidence="1">The sequence shown here is derived from an EMBL/GenBank/DDBJ whole genome shotgun (WGS) entry which is preliminary data.</text>
</comment>
<gene>
    <name evidence="1" type="ORF">J2Z35_002599</name>
</gene>
<evidence type="ECO:0008006" key="3">
    <source>
        <dbReference type="Google" id="ProtNLM"/>
    </source>
</evidence>
<sequence length="521" mass="61805">MEKYNLMSLSKDELVAMLATLMDRLTEKERLDFVSKWMGPQAALEDANESNGITFIKKVELFCQDTLDGIYFTEKDDEDYYDYDYDEYYDKLCEIDESEWGREFKKLLKISVIYSKNKQYDVSYLALDKLLSCIHEAEVDDSILGFNAEMDYIEVDWEEVFSEYYISMKNQLSDKREFAFKAVDVWMNHGFEYTENILSNIDDINNFDEAIRKNIEDNMDSWTLQYDLYLLLKKLYLRLNLRFDDIAVAKSLACHNPNFLNNIAQGYIELEMWDEAIEILRKGLREVSDQQVISQINRKLLDCFEKINMLNEGYDLAFRMLLNKYSEELYLKARNIAIKMNILEEFIENIETHLESSNWHDSTTTLLKILSFEGHTSKLIDITLKSEGYLSYDYLKYTVKSLVYRALESENDISFDLKEFLEKIENKNIPGIYNMIKIPLTFDDKEILLSSATEILKRMIKFHINAAKRSRYATAAYYMSIIKGISIYLDKEEDFNQYYEEILMENKRRIALKDEMKSRIY</sequence>
<evidence type="ECO:0000313" key="1">
    <source>
        <dbReference type="EMBL" id="MBP2028769.1"/>
    </source>
</evidence>